<dbReference type="InterPro" id="IPR000298">
    <property type="entry name" value="Cyt_c_oxidase-like_su3"/>
</dbReference>
<dbReference type="SUPFAM" id="SSF81452">
    <property type="entry name" value="Cytochrome c oxidase subunit III-like"/>
    <property type="match status" value="1"/>
</dbReference>
<dbReference type="GO" id="GO:0019646">
    <property type="term" value="P:aerobic electron transport chain"/>
    <property type="evidence" value="ECO:0007669"/>
    <property type="project" value="InterPro"/>
</dbReference>
<dbReference type="Proteomes" id="UP000322110">
    <property type="component" value="Unassembled WGS sequence"/>
</dbReference>
<keyword evidence="5" id="KW-0813">Transport</keyword>
<reference evidence="20 21" key="1">
    <citation type="journal article" date="2015" name="Int. J. Syst. Evol. Microbiol.">
        <title>Roseomonas oryzae sp. nov., isolated from paddy rhizosphere soil.</title>
        <authorList>
            <person name="Ramaprasad E.V."/>
            <person name="Sasikala Ch."/>
            <person name="Ramana Ch.V."/>
        </authorList>
    </citation>
    <scope>NUCLEOTIDE SEQUENCE [LARGE SCALE GENOMIC DNA]</scope>
    <source>
        <strain evidence="20 21">KCTC 42542</strain>
    </source>
</reference>
<dbReference type="OrthoDB" id="9810850at2"/>
<evidence type="ECO:0000256" key="8">
    <source>
        <dbReference type="ARBA" id="ARBA00022982"/>
    </source>
</evidence>
<dbReference type="InterPro" id="IPR033946">
    <property type="entry name" value="Ubiquinol_oxase_su3_dom"/>
</dbReference>
<organism evidence="20 21">
    <name type="scientific">Teichococcus oryzae</name>
    <dbReference type="NCBI Taxonomy" id="1608942"/>
    <lineage>
        <taxon>Bacteria</taxon>
        <taxon>Pseudomonadati</taxon>
        <taxon>Pseudomonadota</taxon>
        <taxon>Alphaproteobacteria</taxon>
        <taxon>Acetobacterales</taxon>
        <taxon>Roseomonadaceae</taxon>
        <taxon>Roseomonas</taxon>
    </lineage>
</organism>
<comment type="function">
    <text evidence="12">Cytochrome bo(3) ubiquinol terminal oxidase is the component of the aerobic respiratory chain of E.coli that predominates when cells are grown at high aeration. Has proton pump activity across the membrane in addition to electron transfer, pumping 2 protons/electron.</text>
</comment>
<evidence type="ECO:0000256" key="17">
    <source>
        <dbReference type="RuleBase" id="RU003376"/>
    </source>
</evidence>
<keyword evidence="9 18" id="KW-1133">Transmembrane helix</keyword>
<evidence type="ECO:0000259" key="19">
    <source>
        <dbReference type="PROSITE" id="PS50253"/>
    </source>
</evidence>
<evidence type="ECO:0000256" key="4">
    <source>
        <dbReference type="ARBA" id="ARBA00014687"/>
    </source>
</evidence>
<dbReference type="InterPro" id="IPR035973">
    <property type="entry name" value="Cyt_c_oxidase_su3-like_sf"/>
</dbReference>
<dbReference type="PANTHER" id="PTHR11403:SF2">
    <property type="entry name" value="CYTOCHROME BO(3) UBIQUINOL OXIDASE SUBUNIT 3"/>
    <property type="match status" value="1"/>
</dbReference>
<comment type="similarity">
    <text evidence="2 17">Belongs to the cytochrome c oxidase subunit 3 family.</text>
</comment>
<evidence type="ECO:0000313" key="21">
    <source>
        <dbReference type="Proteomes" id="UP000322110"/>
    </source>
</evidence>
<evidence type="ECO:0000256" key="9">
    <source>
        <dbReference type="ARBA" id="ARBA00022989"/>
    </source>
</evidence>
<dbReference type="GO" id="GO:0005886">
    <property type="term" value="C:plasma membrane"/>
    <property type="evidence" value="ECO:0007669"/>
    <property type="project" value="UniProtKB-SubCell"/>
</dbReference>
<feature type="transmembrane region" description="Helical" evidence="18">
    <location>
        <begin position="176"/>
        <end position="198"/>
    </location>
</feature>
<evidence type="ECO:0000256" key="5">
    <source>
        <dbReference type="ARBA" id="ARBA00022448"/>
    </source>
</evidence>
<accession>A0A5B2TGL8</accession>
<evidence type="ECO:0000256" key="12">
    <source>
        <dbReference type="ARBA" id="ARBA00025694"/>
    </source>
</evidence>
<feature type="transmembrane region" description="Helical" evidence="18">
    <location>
        <begin position="26"/>
        <end position="47"/>
    </location>
</feature>
<dbReference type="CDD" id="cd02863">
    <property type="entry name" value="Ubiquinol_oxidase_III"/>
    <property type="match status" value="1"/>
</dbReference>
<keyword evidence="8" id="KW-0249">Electron transport</keyword>
<dbReference type="Gene3D" id="1.20.120.80">
    <property type="entry name" value="Cytochrome c oxidase, subunit III, four-helix bundle"/>
    <property type="match status" value="1"/>
</dbReference>
<evidence type="ECO:0000256" key="13">
    <source>
        <dbReference type="ARBA" id="ARBA00030072"/>
    </source>
</evidence>
<feature type="domain" description="Heme-copper oxidase subunit III family profile" evidence="19">
    <location>
        <begin position="24"/>
        <end position="200"/>
    </location>
</feature>
<dbReference type="EMBL" id="VUKA01000003">
    <property type="protein sequence ID" value="KAA2213622.1"/>
    <property type="molecule type" value="Genomic_DNA"/>
</dbReference>
<sequence>MNAQAHASHSAREAHHDAGPTTALGFWIYLMSDCILFAALFAAYAVLSPATANGPTGAELFDLSFVLAETFLLLLSSVTFGFGMLAAVGQDRPRAMRWFIATFLLGAGFLAMELYEFNHLIQMGAAPGTSAFLSAFFTLVGTHGLHVAFGMIWLATMMAHVMKDGLTDTNLTRLNCLSMFWHFLDIIWIGVFTIVYLMGAL</sequence>
<dbReference type="InterPro" id="IPR014206">
    <property type="entry name" value="Cyt_c_ubiqinol_oxidase_su3"/>
</dbReference>
<evidence type="ECO:0000313" key="20">
    <source>
        <dbReference type="EMBL" id="KAA2213622.1"/>
    </source>
</evidence>
<gene>
    <name evidence="20" type="primary">cyoC</name>
    <name evidence="20" type="ORF">F0Q34_09115</name>
</gene>
<feature type="transmembrane region" description="Helical" evidence="18">
    <location>
        <begin position="132"/>
        <end position="155"/>
    </location>
</feature>
<dbReference type="PANTHER" id="PTHR11403">
    <property type="entry name" value="CYTOCHROME C OXIDASE SUBUNIT III"/>
    <property type="match status" value="1"/>
</dbReference>
<keyword evidence="7 17" id="KW-0812">Transmembrane</keyword>
<proteinExistence type="inferred from homology"/>
<evidence type="ECO:0000256" key="18">
    <source>
        <dbReference type="SAM" id="Phobius"/>
    </source>
</evidence>
<dbReference type="InterPro" id="IPR024791">
    <property type="entry name" value="Cyt_c/ubiquinol_Oxase_su3"/>
</dbReference>
<dbReference type="GO" id="GO:0004129">
    <property type="term" value="F:cytochrome-c oxidase activity"/>
    <property type="evidence" value="ECO:0007669"/>
    <property type="project" value="InterPro"/>
</dbReference>
<evidence type="ECO:0000256" key="10">
    <source>
        <dbReference type="ARBA" id="ARBA00023002"/>
    </source>
</evidence>
<dbReference type="GO" id="GO:0009486">
    <property type="term" value="F:cytochrome bo3 ubiquinol oxidase activity"/>
    <property type="evidence" value="ECO:0007669"/>
    <property type="project" value="InterPro"/>
</dbReference>
<protein>
    <recommendedName>
        <fullName evidence="4">Cytochrome bo(3) ubiquinol oxidase subunit 3</fullName>
    </recommendedName>
    <alternativeName>
        <fullName evidence="15">Cytochrome o ubiquinol oxidase subunit 3</fullName>
    </alternativeName>
    <alternativeName>
        <fullName evidence="13">Oxidase bo(3) subunit 3</fullName>
    </alternativeName>
    <alternativeName>
        <fullName evidence="16">Ubiquinol oxidase polypeptide III</fullName>
    </alternativeName>
    <alternativeName>
        <fullName evidence="14">Ubiquinol oxidase subunit 3</fullName>
    </alternativeName>
</protein>
<evidence type="ECO:0000256" key="6">
    <source>
        <dbReference type="ARBA" id="ARBA00022475"/>
    </source>
</evidence>
<dbReference type="NCBIfam" id="TIGR02842">
    <property type="entry name" value="CyoC"/>
    <property type="match status" value="1"/>
</dbReference>
<keyword evidence="10" id="KW-0560">Oxidoreductase</keyword>
<keyword evidence="21" id="KW-1185">Reference proteome</keyword>
<comment type="subunit">
    <text evidence="3">Heterooctamer of two A chains, two B chains, two C chains and two D chains.</text>
</comment>
<dbReference type="AlphaFoldDB" id="A0A5B2TGL8"/>
<evidence type="ECO:0000256" key="16">
    <source>
        <dbReference type="ARBA" id="ARBA00032717"/>
    </source>
</evidence>
<evidence type="ECO:0000256" key="7">
    <source>
        <dbReference type="ARBA" id="ARBA00022692"/>
    </source>
</evidence>
<dbReference type="FunFam" id="1.20.120.80:FF:000001">
    <property type="entry name" value="Cytochrome (Ubi)quinol oxidase subunit III"/>
    <property type="match status" value="1"/>
</dbReference>
<feature type="transmembrane region" description="Helical" evidence="18">
    <location>
        <begin position="95"/>
        <end position="112"/>
    </location>
</feature>
<dbReference type="Pfam" id="PF00510">
    <property type="entry name" value="COX3"/>
    <property type="match status" value="1"/>
</dbReference>
<comment type="subcellular location">
    <subcellularLocation>
        <location evidence="1 17">Cell membrane</location>
        <topology evidence="1 17">Multi-pass membrane protein</topology>
    </subcellularLocation>
</comment>
<comment type="caution">
    <text evidence="20">The sequence shown here is derived from an EMBL/GenBank/DDBJ whole genome shotgun (WGS) entry which is preliminary data.</text>
</comment>
<evidence type="ECO:0000256" key="15">
    <source>
        <dbReference type="ARBA" id="ARBA00032189"/>
    </source>
</evidence>
<keyword evidence="6" id="KW-1003">Cell membrane</keyword>
<keyword evidence="11 18" id="KW-0472">Membrane</keyword>
<evidence type="ECO:0000256" key="14">
    <source>
        <dbReference type="ARBA" id="ARBA00031884"/>
    </source>
</evidence>
<evidence type="ECO:0000256" key="1">
    <source>
        <dbReference type="ARBA" id="ARBA00004651"/>
    </source>
</evidence>
<evidence type="ECO:0000256" key="2">
    <source>
        <dbReference type="ARBA" id="ARBA00010581"/>
    </source>
</evidence>
<feature type="transmembrane region" description="Helical" evidence="18">
    <location>
        <begin position="67"/>
        <end position="88"/>
    </location>
</feature>
<evidence type="ECO:0000256" key="11">
    <source>
        <dbReference type="ARBA" id="ARBA00023136"/>
    </source>
</evidence>
<evidence type="ECO:0000256" key="3">
    <source>
        <dbReference type="ARBA" id="ARBA00011700"/>
    </source>
</evidence>
<name>A0A5B2TGL8_9PROT</name>
<dbReference type="PROSITE" id="PS50253">
    <property type="entry name" value="COX3"/>
    <property type="match status" value="1"/>
</dbReference>
<dbReference type="InterPro" id="IPR013833">
    <property type="entry name" value="Cyt_c_oxidase_su3_a-hlx"/>
</dbReference>